<dbReference type="eggNOG" id="KOG0725">
    <property type="taxonomic scope" value="Eukaryota"/>
</dbReference>
<keyword evidence="2" id="KW-1185">Reference proteome</keyword>
<reference evidence="1 2" key="1">
    <citation type="journal article" date="2012" name="Genome Biol.">
        <title>The genome of the polar eukaryotic microalga coccomyxa subellipsoidea reveals traits of cold adaptation.</title>
        <authorList>
            <person name="Blanc G."/>
            <person name="Agarkova I."/>
            <person name="Grimwood J."/>
            <person name="Kuo A."/>
            <person name="Brueggeman A."/>
            <person name="Dunigan D."/>
            <person name="Gurnon J."/>
            <person name="Ladunga I."/>
            <person name="Lindquist E."/>
            <person name="Lucas S."/>
            <person name="Pangilinan J."/>
            <person name="Proschold T."/>
            <person name="Salamov A."/>
            <person name="Schmutz J."/>
            <person name="Weeks D."/>
            <person name="Yamada T."/>
            <person name="Claverie J.M."/>
            <person name="Grigoriev I."/>
            <person name="Van Etten J."/>
            <person name="Lomsadze A."/>
            <person name="Borodovsky M."/>
        </authorList>
    </citation>
    <scope>NUCLEOTIDE SEQUENCE [LARGE SCALE GENOMIC DNA]</scope>
    <source>
        <strain evidence="1 2">C-169</strain>
    </source>
</reference>
<dbReference type="InterPro" id="IPR002347">
    <property type="entry name" value="SDR_fam"/>
</dbReference>
<dbReference type="PRINTS" id="PR00080">
    <property type="entry name" value="SDRFAMILY"/>
</dbReference>
<gene>
    <name evidence="1" type="ORF">COCSUDRAFT_41609</name>
</gene>
<dbReference type="KEGG" id="csl:COCSUDRAFT_41609"/>
<dbReference type="PANTHER" id="PTHR43975:SF2">
    <property type="entry name" value="EG:BACR7A4.14 PROTEIN-RELATED"/>
    <property type="match status" value="1"/>
</dbReference>
<dbReference type="PRINTS" id="PR00081">
    <property type="entry name" value="GDHRDH"/>
</dbReference>
<dbReference type="InterPro" id="IPR036291">
    <property type="entry name" value="NAD(P)-bd_dom_sf"/>
</dbReference>
<evidence type="ECO:0000313" key="2">
    <source>
        <dbReference type="Proteomes" id="UP000007264"/>
    </source>
</evidence>
<dbReference type="Proteomes" id="UP000007264">
    <property type="component" value="Unassembled WGS sequence"/>
</dbReference>
<dbReference type="OrthoDB" id="294295at2759"/>
<dbReference type="GeneID" id="17041335"/>
<dbReference type="PANTHER" id="PTHR43975">
    <property type="entry name" value="ZGC:101858"/>
    <property type="match status" value="1"/>
</dbReference>
<dbReference type="SUPFAM" id="SSF51735">
    <property type="entry name" value="NAD(P)-binding Rossmann-fold domains"/>
    <property type="match status" value="1"/>
</dbReference>
<accession>I0YY74</accession>
<evidence type="ECO:0008006" key="3">
    <source>
        <dbReference type="Google" id="ProtNLM"/>
    </source>
</evidence>
<dbReference type="STRING" id="574566.I0YY74"/>
<dbReference type="Pfam" id="PF13561">
    <property type="entry name" value="adh_short_C2"/>
    <property type="match status" value="1"/>
</dbReference>
<dbReference type="FunFam" id="3.40.50.720:FF:000084">
    <property type="entry name" value="Short-chain dehydrogenase reductase"/>
    <property type="match status" value="1"/>
</dbReference>
<dbReference type="Gene3D" id="3.40.50.720">
    <property type="entry name" value="NAD(P)-binding Rossmann-like Domain"/>
    <property type="match status" value="1"/>
</dbReference>
<proteinExistence type="predicted"/>
<sequence length="261" mass="27302">MSSTTPIIPDLKGKRVLITGGSSGIGKAAAFSFDANNCKVAILGRRLERLDAVSKQLKHGVSIVADLTKEEDMKRAVKETIEKLGGLDILINSGGASTGLPGDDEAAFIAEFKLHVTGNLTLIKAAEEELIKNKGSVVNISSAIAIMPAVGFLTYGVAKAAQDKLTRDLAFQYAPKGVRFNSLLPGVINTELYDGMAEAKGVPKADLMAGLGTTHPLGRVAEPEEVAAAIVFLASNAASFITGVNLLVDGGMTLGYWFNKG</sequence>
<name>I0YY74_COCSC</name>
<dbReference type="AlphaFoldDB" id="I0YY74"/>
<protein>
    <recommendedName>
        <fullName evidence="3">NAD(P)-binding protein</fullName>
    </recommendedName>
</protein>
<organism evidence="1 2">
    <name type="scientific">Coccomyxa subellipsoidea (strain C-169)</name>
    <name type="common">Green microalga</name>
    <dbReference type="NCBI Taxonomy" id="574566"/>
    <lineage>
        <taxon>Eukaryota</taxon>
        <taxon>Viridiplantae</taxon>
        <taxon>Chlorophyta</taxon>
        <taxon>core chlorophytes</taxon>
        <taxon>Trebouxiophyceae</taxon>
        <taxon>Trebouxiophyceae incertae sedis</taxon>
        <taxon>Coccomyxaceae</taxon>
        <taxon>Coccomyxa</taxon>
        <taxon>Coccomyxa subellipsoidea</taxon>
    </lineage>
</organism>
<comment type="caution">
    <text evidence="1">The sequence shown here is derived from an EMBL/GenBank/DDBJ whole genome shotgun (WGS) entry which is preliminary data.</text>
</comment>
<evidence type="ECO:0000313" key="1">
    <source>
        <dbReference type="EMBL" id="EIE23343.1"/>
    </source>
</evidence>
<dbReference type="RefSeq" id="XP_005647887.1">
    <property type="nucleotide sequence ID" value="XM_005647830.1"/>
</dbReference>
<dbReference type="EMBL" id="AGSI01000007">
    <property type="protein sequence ID" value="EIE23343.1"/>
    <property type="molecule type" value="Genomic_DNA"/>
</dbReference>